<dbReference type="Proteomes" id="UP000189229">
    <property type="component" value="Unassembled WGS sequence"/>
</dbReference>
<protein>
    <submittedName>
        <fullName evidence="2">Uncharacterized protein</fullName>
    </submittedName>
</protein>
<accession>A0A1V3X8V2</accession>
<evidence type="ECO:0000313" key="2">
    <source>
        <dbReference type="EMBL" id="OOK75582.1"/>
    </source>
</evidence>
<evidence type="ECO:0000313" key="1">
    <source>
        <dbReference type="EMBL" id="OOK71350.1"/>
    </source>
</evidence>
<evidence type="ECO:0000313" key="4">
    <source>
        <dbReference type="Proteomes" id="UP000189229"/>
    </source>
</evidence>
<reference evidence="3 4" key="1">
    <citation type="submission" date="2017-02" db="EMBL/GenBank/DDBJ databases">
        <title>Complete genome sequences of Mycobacterium kansasii strains isolated from rhesus macaques.</title>
        <authorList>
            <person name="Panda A."/>
            <person name="Nagaraj S."/>
            <person name="Zhao X."/>
            <person name="Tettelin H."/>
            <person name="Detolla L.J."/>
        </authorList>
    </citation>
    <scope>NUCLEOTIDE SEQUENCE [LARGE SCALE GENOMIC DNA]</scope>
    <source>
        <strain evidence="1 3">11-3469</strain>
        <strain evidence="2 4">11-3813</strain>
    </source>
</reference>
<dbReference type="Proteomes" id="UP000188532">
    <property type="component" value="Unassembled WGS sequence"/>
</dbReference>
<name>A0A1V3X8V2_MYCKA</name>
<sequence>MMVGCSSLIGVSPGVAIGQIRGLSVGSAPNQYRGSIVPKIIREVFAAPAPIS</sequence>
<proteinExistence type="predicted"/>
<dbReference type="EMBL" id="MVBN01000006">
    <property type="protein sequence ID" value="OOK71350.1"/>
    <property type="molecule type" value="Genomic_DNA"/>
</dbReference>
<comment type="caution">
    <text evidence="2">The sequence shown here is derived from an EMBL/GenBank/DDBJ whole genome shotgun (WGS) entry which is preliminary data.</text>
</comment>
<dbReference type="EMBL" id="MVBM01000003">
    <property type="protein sequence ID" value="OOK75582.1"/>
    <property type="molecule type" value="Genomic_DNA"/>
</dbReference>
<dbReference type="AlphaFoldDB" id="A0A1V3X8V2"/>
<organism evidence="2 4">
    <name type="scientific">Mycobacterium kansasii</name>
    <dbReference type="NCBI Taxonomy" id="1768"/>
    <lineage>
        <taxon>Bacteria</taxon>
        <taxon>Bacillati</taxon>
        <taxon>Actinomycetota</taxon>
        <taxon>Actinomycetes</taxon>
        <taxon>Mycobacteriales</taxon>
        <taxon>Mycobacteriaceae</taxon>
        <taxon>Mycobacterium</taxon>
    </lineage>
</organism>
<evidence type="ECO:0000313" key="3">
    <source>
        <dbReference type="Proteomes" id="UP000188532"/>
    </source>
</evidence>
<gene>
    <name evidence="1" type="ORF">BZL29_5675</name>
    <name evidence="2" type="ORF">BZL30_4155</name>
</gene>